<keyword evidence="3" id="KW-1185">Reference proteome</keyword>
<comment type="caution">
    <text evidence="2">The sequence shown here is derived from an EMBL/GenBank/DDBJ whole genome shotgun (WGS) entry which is preliminary data.</text>
</comment>
<evidence type="ECO:0000313" key="2">
    <source>
        <dbReference type="EMBL" id="MEI5983818.1"/>
    </source>
</evidence>
<feature type="signal peptide" evidence="1">
    <location>
        <begin position="1"/>
        <end position="22"/>
    </location>
</feature>
<feature type="non-terminal residue" evidence="2">
    <location>
        <position position="308"/>
    </location>
</feature>
<keyword evidence="1" id="KW-0732">Signal</keyword>
<evidence type="ECO:0000256" key="1">
    <source>
        <dbReference type="SAM" id="SignalP"/>
    </source>
</evidence>
<dbReference type="Gene3D" id="3.40.30.10">
    <property type="entry name" value="Glutaredoxin"/>
    <property type="match status" value="1"/>
</dbReference>
<evidence type="ECO:0000313" key="3">
    <source>
        <dbReference type="Proteomes" id="UP001363035"/>
    </source>
</evidence>
<dbReference type="RefSeq" id="WP_367575539.1">
    <property type="nucleotide sequence ID" value="NZ_JAYLLN010000003.1"/>
</dbReference>
<dbReference type="EMBL" id="JAYLLN010000003">
    <property type="protein sequence ID" value="MEI5983818.1"/>
    <property type="molecule type" value="Genomic_DNA"/>
</dbReference>
<proteinExistence type="predicted"/>
<accession>A0ABU8I2F5</accession>
<protein>
    <recommendedName>
        <fullName evidence="4">Redoxin domain-containing protein</fullName>
    </recommendedName>
</protein>
<sequence>MKLLPFILISILFTGISLRSDAQPAMVSKESADVNEILQQTYSKLKDIKTLQYETFRYINYKSQDYENKLLGVVFVEFDEAIPIVGFRYQFDNEVSKVVFNGSGKFWIDKKNASMESLQAAALKKEKLQQDLNAASFFYNSILCLRNVIPHILTDTSIKKRLGDTLIDSRSYHKVLLEMKSKSFTVNEGLKQLTADIRIYNQILIDKVSYLPYQVVQSNNFEPEDYVLVKFDQIKINGPQIEENSWFASSYPGLQIKGKEDLQLIAAGANAPAFELEDFQTGKMVTMSDFKDDLVLLEFWVKNCSYCI</sequence>
<feature type="chain" id="PRO_5046355694" description="Redoxin domain-containing protein" evidence="1">
    <location>
        <begin position="23"/>
        <end position="308"/>
    </location>
</feature>
<gene>
    <name evidence="2" type="ORF">VJ786_02760</name>
</gene>
<name>A0ABU8I2F5_9SPHI</name>
<organism evidence="2 3">
    <name type="scientific">Sphingobacterium tenebrionis</name>
    <dbReference type="NCBI Taxonomy" id="3111775"/>
    <lineage>
        <taxon>Bacteria</taxon>
        <taxon>Pseudomonadati</taxon>
        <taxon>Bacteroidota</taxon>
        <taxon>Sphingobacteriia</taxon>
        <taxon>Sphingobacteriales</taxon>
        <taxon>Sphingobacteriaceae</taxon>
        <taxon>Sphingobacterium</taxon>
    </lineage>
</organism>
<dbReference type="SUPFAM" id="SSF52833">
    <property type="entry name" value="Thioredoxin-like"/>
    <property type="match status" value="1"/>
</dbReference>
<reference evidence="2 3" key="1">
    <citation type="submission" date="2024-01" db="EMBL/GenBank/DDBJ databases">
        <title>Sphingobacterium tenebrionis sp. nov., a novel endophyte isolated from tenebrio molitor intestines.</title>
        <authorList>
            <person name="Zhang C."/>
        </authorList>
    </citation>
    <scope>NUCLEOTIDE SEQUENCE [LARGE SCALE GENOMIC DNA]</scope>
    <source>
        <strain evidence="2 3">PU5-4</strain>
    </source>
</reference>
<evidence type="ECO:0008006" key="4">
    <source>
        <dbReference type="Google" id="ProtNLM"/>
    </source>
</evidence>
<dbReference type="InterPro" id="IPR036249">
    <property type="entry name" value="Thioredoxin-like_sf"/>
</dbReference>
<dbReference type="Proteomes" id="UP001363035">
    <property type="component" value="Unassembled WGS sequence"/>
</dbReference>